<organism evidence="1 2">
    <name type="scientific">Nocardioides panaciterrulae</name>
    <dbReference type="NCBI Taxonomy" id="661492"/>
    <lineage>
        <taxon>Bacteria</taxon>
        <taxon>Bacillati</taxon>
        <taxon>Actinomycetota</taxon>
        <taxon>Actinomycetes</taxon>
        <taxon>Propionibacteriales</taxon>
        <taxon>Nocardioidaceae</taxon>
        <taxon>Nocardioides</taxon>
    </lineage>
</organism>
<sequence>MVEQSVRTELREFISANYLFGDVSRFPGDEDSLLERGILDAAGVLELIEFLEAQFGIEVCDDETVLGNLDSISGLTRFVLTKCAVA</sequence>
<name>A0A7Y9JC41_9ACTN</name>
<dbReference type="Proteomes" id="UP000535511">
    <property type="component" value="Unassembled WGS sequence"/>
</dbReference>
<dbReference type="RefSeq" id="WP_343052154.1">
    <property type="nucleotide sequence ID" value="NZ_JACCBG010000001.1"/>
</dbReference>
<dbReference type="InterPro" id="IPR036736">
    <property type="entry name" value="ACP-like_sf"/>
</dbReference>
<evidence type="ECO:0000313" key="1">
    <source>
        <dbReference type="EMBL" id="NYD42846.1"/>
    </source>
</evidence>
<evidence type="ECO:0000313" key="2">
    <source>
        <dbReference type="Proteomes" id="UP000535511"/>
    </source>
</evidence>
<proteinExistence type="predicted"/>
<accession>A0A7Y9JC41</accession>
<dbReference type="SUPFAM" id="SSF47336">
    <property type="entry name" value="ACP-like"/>
    <property type="match status" value="1"/>
</dbReference>
<gene>
    <name evidence="1" type="ORF">BJZ21_002929</name>
</gene>
<dbReference type="AlphaFoldDB" id="A0A7Y9JC41"/>
<comment type="caution">
    <text evidence="1">The sequence shown here is derived from an EMBL/GenBank/DDBJ whole genome shotgun (WGS) entry which is preliminary data.</text>
</comment>
<reference evidence="1 2" key="1">
    <citation type="submission" date="2020-07" db="EMBL/GenBank/DDBJ databases">
        <title>Sequencing the genomes of 1000 actinobacteria strains.</title>
        <authorList>
            <person name="Klenk H.-P."/>
        </authorList>
    </citation>
    <scope>NUCLEOTIDE SEQUENCE [LARGE SCALE GENOMIC DNA]</scope>
    <source>
        <strain evidence="1 2">DSM 21350</strain>
    </source>
</reference>
<protein>
    <submittedName>
        <fullName evidence="1">Acyl carrier protein</fullName>
    </submittedName>
</protein>
<dbReference type="EMBL" id="JACCBG010000001">
    <property type="protein sequence ID" value="NYD42846.1"/>
    <property type="molecule type" value="Genomic_DNA"/>
</dbReference>
<dbReference type="Gene3D" id="1.10.1200.10">
    <property type="entry name" value="ACP-like"/>
    <property type="match status" value="1"/>
</dbReference>
<keyword evidence="2" id="KW-1185">Reference proteome</keyword>